<protein>
    <submittedName>
        <fullName evidence="1">p12</fullName>
    </submittedName>
</protein>
<dbReference type="OrthoDB" id="22006at10239"/>
<dbReference type="InterPro" id="IPR009477">
    <property type="entry name" value="Baculo_Ac102"/>
</dbReference>
<organism evidence="1 2">
    <name type="scientific">Plodia interpunctella granulovirus</name>
    <dbReference type="NCBI Taxonomy" id="262175"/>
    <lineage>
        <taxon>Viruses</taxon>
        <taxon>Viruses incertae sedis</taxon>
        <taxon>Naldaviricetes</taxon>
        <taxon>Lefavirales</taxon>
        <taxon>Baculoviridae</taxon>
        <taxon>Betabaculovirus</taxon>
        <taxon>Betabaculovirus plinterpunctellae</taxon>
    </lineage>
</organism>
<dbReference type="EMBL" id="KX151395">
    <property type="protein sequence ID" value="APO13955.1"/>
    <property type="molecule type" value="Genomic_DNA"/>
</dbReference>
<keyword evidence="2" id="KW-1185">Reference proteome</keyword>
<dbReference type="Pfam" id="PF06497">
    <property type="entry name" value="Baculo_Ac102"/>
    <property type="match status" value="1"/>
</dbReference>
<dbReference type="Proteomes" id="UP000204293">
    <property type="component" value="Segment"/>
</dbReference>
<dbReference type="GeneID" id="30685075"/>
<evidence type="ECO:0000313" key="1">
    <source>
        <dbReference type="EMBL" id="APO13955.1"/>
    </source>
</evidence>
<sequence length="110" mass="12321">MEDSLFNRPDASAPPRLNDDAVMYALLMRGVGQEIKNDTSAGKQRILRRLAPKTKGLRDFVKNLEDSDEQLVVRGAEDAVNILEVVYNIVHSKFHIENLPAPDNTAMETD</sequence>
<proteinExistence type="predicted"/>
<accession>A0A1L5JGQ3</accession>
<dbReference type="KEGG" id="vg:30685075"/>
<evidence type="ECO:0000313" key="2">
    <source>
        <dbReference type="Proteomes" id="UP000204293"/>
    </source>
</evidence>
<dbReference type="RefSeq" id="YP_009330203.1">
    <property type="nucleotide sequence ID" value="NC_032255.1"/>
</dbReference>
<name>A0A1L5JGQ3_9BBAC</name>
<reference evidence="1 2" key="1">
    <citation type="submission" date="2016-04" db="EMBL/GenBank/DDBJ databases">
        <title>Sequence analysis of the Plodia interpunctella granulovirus genome: Discovery of an unusual inhibitor-of-apoptosis (IAP) gene.</title>
        <authorList>
            <person name="Harrison R.L."/>
            <person name="Rowley D.L."/>
            <person name="Funk C.J."/>
        </authorList>
    </citation>
    <scope>NUCLEOTIDE SEQUENCE [LARGE SCALE GENOMIC DNA]</scope>
    <source>
        <strain evidence="1">Cambridge</strain>
    </source>
</reference>